<evidence type="ECO:0000313" key="2">
    <source>
        <dbReference type="Proteomes" id="UP000177622"/>
    </source>
</evidence>
<keyword evidence="2" id="KW-1185">Reference proteome</keyword>
<accession>A0A1F5LRL8</accession>
<dbReference type="EMBL" id="LXJU01000003">
    <property type="protein sequence ID" value="OGE55858.1"/>
    <property type="molecule type" value="Genomic_DNA"/>
</dbReference>
<dbReference type="AlphaFoldDB" id="A0A1F5LRL8"/>
<name>A0A1F5LRL8_PENAI</name>
<dbReference type="Proteomes" id="UP000177622">
    <property type="component" value="Unassembled WGS sequence"/>
</dbReference>
<dbReference type="RefSeq" id="XP_022491287.1">
    <property type="nucleotide sequence ID" value="XM_022628127.1"/>
</dbReference>
<reference evidence="1 2" key="1">
    <citation type="journal article" date="2016" name="Sci. Rep.">
        <title>Penicillium arizonense, a new, genome sequenced fungal species, reveals a high chemical diversity in secreted metabolites.</title>
        <authorList>
            <person name="Grijseels S."/>
            <person name="Nielsen J.C."/>
            <person name="Randelovic M."/>
            <person name="Nielsen J."/>
            <person name="Nielsen K.F."/>
            <person name="Workman M."/>
            <person name="Frisvad J.C."/>
        </authorList>
    </citation>
    <scope>NUCLEOTIDE SEQUENCE [LARGE SCALE GENOMIC DNA]</scope>
    <source>
        <strain evidence="1 2">CBS 141311</strain>
    </source>
</reference>
<proteinExistence type="predicted"/>
<dbReference type="GeneID" id="34572861"/>
<comment type="caution">
    <text evidence="1">The sequence shown here is derived from an EMBL/GenBank/DDBJ whole genome shotgun (WGS) entry which is preliminary data.</text>
</comment>
<sequence length="77" mass="8284">MLGSSATARGHDYDWMWCLVSRRETASSVNDRLTAALSPNAGHLDADVDVSGAISHSEMTVHPSKALVRASWVSTSR</sequence>
<organism evidence="1 2">
    <name type="scientific">Penicillium arizonense</name>
    <dbReference type="NCBI Taxonomy" id="1835702"/>
    <lineage>
        <taxon>Eukaryota</taxon>
        <taxon>Fungi</taxon>
        <taxon>Dikarya</taxon>
        <taxon>Ascomycota</taxon>
        <taxon>Pezizomycotina</taxon>
        <taxon>Eurotiomycetes</taxon>
        <taxon>Eurotiomycetidae</taxon>
        <taxon>Eurotiales</taxon>
        <taxon>Aspergillaceae</taxon>
        <taxon>Penicillium</taxon>
    </lineage>
</organism>
<protein>
    <submittedName>
        <fullName evidence="1">Uncharacterized protein</fullName>
    </submittedName>
</protein>
<evidence type="ECO:0000313" key="1">
    <source>
        <dbReference type="EMBL" id="OGE55858.1"/>
    </source>
</evidence>
<gene>
    <name evidence="1" type="ORF">PENARI_c003G01816</name>
</gene>